<reference evidence="15" key="1">
    <citation type="submission" date="2018-06" db="EMBL/GenBank/DDBJ databases">
        <title>Genome assembly of Danube salmon.</title>
        <authorList>
            <person name="Macqueen D.J."/>
            <person name="Gundappa M.K."/>
        </authorList>
    </citation>
    <scope>NUCLEOTIDE SEQUENCE [LARGE SCALE GENOMIC DNA]</scope>
</reference>
<protein>
    <submittedName>
        <fullName evidence="14">Zinc finger protein 384 b</fullName>
    </submittedName>
</protein>
<keyword evidence="6" id="KW-0862">Zinc</keyword>
<feature type="domain" description="C2H2-type" evidence="13">
    <location>
        <begin position="270"/>
        <end position="297"/>
    </location>
</feature>
<feature type="domain" description="C2H2-type" evidence="13">
    <location>
        <begin position="184"/>
        <end position="211"/>
    </location>
</feature>
<feature type="domain" description="C2H2-type" evidence="13">
    <location>
        <begin position="212"/>
        <end position="239"/>
    </location>
</feature>
<keyword evidence="3" id="KW-0479">Metal-binding</keyword>
<dbReference type="GO" id="GO:0005634">
    <property type="term" value="C:nucleus"/>
    <property type="evidence" value="ECO:0007669"/>
    <property type="project" value="UniProtKB-SubCell"/>
</dbReference>
<reference evidence="14" key="2">
    <citation type="submission" date="2025-08" db="UniProtKB">
        <authorList>
            <consortium name="Ensembl"/>
        </authorList>
    </citation>
    <scope>IDENTIFICATION</scope>
</reference>
<evidence type="ECO:0000313" key="15">
    <source>
        <dbReference type="Proteomes" id="UP000314982"/>
    </source>
</evidence>
<dbReference type="PANTHER" id="PTHR24381">
    <property type="entry name" value="ZINC FINGER PROTEIN"/>
    <property type="match status" value="1"/>
</dbReference>
<reference evidence="14" key="3">
    <citation type="submission" date="2025-09" db="UniProtKB">
        <authorList>
            <consortium name="Ensembl"/>
        </authorList>
    </citation>
    <scope>IDENTIFICATION</scope>
</reference>
<organism evidence="14 15">
    <name type="scientific">Hucho hucho</name>
    <name type="common">huchen</name>
    <dbReference type="NCBI Taxonomy" id="62062"/>
    <lineage>
        <taxon>Eukaryota</taxon>
        <taxon>Metazoa</taxon>
        <taxon>Chordata</taxon>
        <taxon>Craniata</taxon>
        <taxon>Vertebrata</taxon>
        <taxon>Euteleostomi</taxon>
        <taxon>Actinopterygii</taxon>
        <taxon>Neopterygii</taxon>
        <taxon>Teleostei</taxon>
        <taxon>Protacanthopterygii</taxon>
        <taxon>Salmoniformes</taxon>
        <taxon>Salmonidae</taxon>
        <taxon>Salmoninae</taxon>
        <taxon>Hucho</taxon>
    </lineage>
</organism>
<dbReference type="AlphaFoldDB" id="A0A4W5PC29"/>
<dbReference type="SUPFAM" id="SSF57667">
    <property type="entry name" value="beta-beta-alpha zinc fingers"/>
    <property type="match status" value="3"/>
</dbReference>
<evidence type="ECO:0000256" key="3">
    <source>
        <dbReference type="ARBA" id="ARBA00022723"/>
    </source>
</evidence>
<dbReference type="PROSITE" id="PS50157">
    <property type="entry name" value="ZINC_FINGER_C2H2_2"/>
    <property type="match status" value="4"/>
</dbReference>
<evidence type="ECO:0000256" key="4">
    <source>
        <dbReference type="ARBA" id="ARBA00022737"/>
    </source>
</evidence>
<keyword evidence="5 11" id="KW-0863">Zinc-finger</keyword>
<evidence type="ECO:0000256" key="10">
    <source>
        <dbReference type="ARBA" id="ARBA00023242"/>
    </source>
</evidence>
<dbReference type="FunFam" id="3.30.160.60:FF:000549">
    <property type="entry name" value="zinc finger protein 384 isoform X1"/>
    <property type="match status" value="1"/>
</dbReference>
<proteinExistence type="inferred from homology"/>
<dbReference type="FunFam" id="3.30.160.60:FF:000216">
    <property type="entry name" value="Zinc finger protein 384 like"/>
    <property type="match status" value="1"/>
</dbReference>
<evidence type="ECO:0000256" key="9">
    <source>
        <dbReference type="ARBA" id="ARBA00023163"/>
    </source>
</evidence>
<evidence type="ECO:0000256" key="6">
    <source>
        <dbReference type="ARBA" id="ARBA00022833"/>
    </source>
</evidence>
<dbReference type="GO" id="GO:0000977">
    <property type="term" value="F:RNA polymerase II transcription regulatory region sequence-specific DNA binding"/>
    <property type="evidence" value="ECO:0007669"/>
    <property type="project" value="TreeGrafter"/>
</dbReference>
<evidence type="ECO:0000259" key="13">
    <source>
        <dbReference type="PROSITE" id="PS50157"/>
    </source>
</evidence>
<dbReference type="FunFam" id="3.30.160.60:FF:000377">
    <property type="entry name" value="zinc finger protein 362 isoform X4"/>
    <property type="match status" value="1"/>
</dbReference>
<keyword evidence="7" id="KW-0805">Transcription regulation</keyword>
<comment type="subcellular location">
    <subcellularLocation>
        <location evidence="1">Nucleus</location>
    </subcellularLocation>
</comment>
<dbReference type="GeneTree" id="ENSGT00940000156904"/>
<dbReference type="PANTHER" id="PTHR24381:SF401">
    <property type="entry name" value="ZINC FINGER PROTEIN 384"/>
    <property type="match status" value="1"/>
</dbReference>
<dbReference type="GO" id="GO:0008270">
    <property type="term" value="F:zinc ion binding"/>
    <property type="evidence" value="ECO:0007669"/>
    <property type="project" value="UniProtKB-KW"/>
</dbReference>
<feature type="region of interest" description="Disordered" evidence="12">
    <location>
        <begin position="124"/>
        <end position="153"/>
    </location>
</feature>
<evidence type="ECO:0000256" key="2">
    <source>
        <dbReference type="ARBA" id="ARBA00006991"/>
    </source>
</evidence>
<keyword evidence="4" id="KW-0677">Repeat</keyword>
<keyword evidence="10" id="KW-0539">Nucleus</keyword>
<comment type="similarity">
    <text evidence="2">Belongs to the krueppel C2H2-type zinc-finger protein family.</text>
</comment>
<dbReference type="Proteomes" id="UP000314982">
    <property type="component" value="Unassembled WGS sequence"/>
</dbReference>
<keyword evidence="8" id="KW-0238">DNA-binding</keyword>
<name>A0A4W5PC29_9TELE</name>
<evidence type="ECO:0000256" key="5">
    <source>
        <dbReference type="ARBA" id="ARBA00022771"/>
    </source>
</evidence>
<keyword evidence="15" id="KW-1185">Reference proteome</keyword>
<evidence type="ECO:0000256" key="8">
    <source>
        <dbReference type="ARBA" id="ARBA00023125"/>
    </source>
</evidence>
<evidence type="ECO:0000313" key="14">
    <source>
        <dbReference type="Ensembl" id="ENSHHUP00000059150.1"/>
    </source>
</evidence>
<feature type="domain" description="C2H2-type" evidence="13">
    <location>
        <begin position="240"/>
        <end position="269"/>
    </location>
</feature>
<dbReference type="SMART" id="SM00355">
    <property type="entry name" value="ZnF_C2H2"/>
    <property type="match status" value="4"/>
</dbReference>
<dbReference type="Ensembl" id="ENSHHUT00000061169.1">
    <property type="protein sequence ID" value="ENSHHUP00000059150.1"/>
    <property type="gene ID" value="ENSHHUG00000035159.1"/>
</dbReference>
<evidence type="ECO:0000256" key="1">
    <source>
        <dbReference type="ARBA" id="ARBA00004123"/>
    </source>
</evidence>
<dbReference type="InterPro" id="IPR013087">
    <property type="entry name" value="Znf_C2H2_type"/>
</dbReference>
<evidence type="ECO:0000256" key="7">
    <source>
        <dbReference type="ARBA" id="ARBA00023015"/>
    </source>
</evidence>
<dbReference type="FunFam" id="3.30.160.60:FF:000158">
    <property type="entry name" value="Zinc finger protein 362"/>
    <property type="match status" value="1"/>
</dbReference>
<dbReference type="PROSITE" id="PS00028">
    <property type="entry name" value="ZINC_FINGER_C2H2_1"/>
    <property type="match status" value="4"/>
</dbReference>
<dbReference type="STRING" id="62062.ENSHHUP00000059150"/>
<evidence type="ECO:0000256" key="12">
    <source>
        <dbReference type="SAM" id="MobiDB-lite"/>
    </source>
</evidence>
<dbReference type="Pfam" id="PF00096">
    <property type="entry name" value="zf-C2H2"/>
    <property type="match status" value="4"/>
</dbReference>
<sequence>MEDSHFNSQYFWSPVPVQGQIENTMFLKQLKDQEKNTSFPSSHYQTTLLTVPKQEGGGQGQGGHLHPPHTQNVTVVPVPSTGIMTAGVTHTHTIVSTRLHYPNTEKYTPHSHIFHLDKKQEGGTPQVVVMPTPSKRGRKKKSTLGRAGPAGGHTLSAGNEALILAHLASGGQIHSKSHTEAKPHKCPHCSKSFANSSYLAQHIRIHSGAKPYTCSYCQKSFRQLSHLQQHTRIHTGDRPYKCVHPGCEKSFTQLSNLQSHRRQHNKDKPFKCTNCNRGYTDAASLEVHLSTHTVKHAKLYSCGLCNRTYTSVRETPLLRHPACSSRRPLTFNRHFHRLQTGSYSMAETASCPFDLHQYKRVAAGDIQFKTVSVADLVPHKDLCLTVATSTIQVEHLNS</sequence>
<dbReference type="GO" id="GO:0000981">
    <property type="term" value="F:DNA-binding transcription factor activity, RNA polymerase II-specific"/>
    <property type="evidence" value="ECO:0007669"/>
    <property type="project" value="TreeGrafter"/>
</dbReference>
<dbReference type="Gene3D" id="3.30.160.60">
    <property type="entry name" value="Classic Zinc Finger"/>
    <property type="match status" value="4"/>
</dbReference>
<evidence type="ECO:0000256" key="11">
    <source>
        <dbReference type="PROSITE-ProRule" id="PRU00042"/>
    </source>
</evidence>
<keyword evidence="9" id="KW-0804">Transcription</keyword>
<dbReference type="InterPro" id="IPR036236">
    <property type="entry name" value="Znf_C2H2_sf"/>
</dbReference>
<accession>A0A4W5PC29</accession>